<dbReference type="Pfam" id="PF07811">
    <property type="entry name" value="TadE"/>
    <property type="match status" value="1"/>
</dbReference>
<feature type="transmembrane region" description="Helical" evidence="1">
    <location>
        <begin position="20"/>
        <end position="41"/>
    </location>
</feature>
<keyword evidence="1" id="KW-1133">Transmembrane helix</keyword>
<evidence type="ECO:0000259" key="2">
    <source>
        <dbReference type="Pfam" id="PF07811"/>
    </source>
</evidence>
<keyword evidence="1" id="KW-0812">Transmembrane</keyword>
<dbReference type="RefSeq" id="WP_258822942.1">
    <property type="nucleotide sequence ID" value="NZ_JANUHB010000003.1"/>
</dbReference>
<feature type="domain" description="TadE-like" evidence="2">
    <location>
        <begin position="13"/>
        <end position="54"/>
    </location>
</feature>
<accession>A0ABT2DCS4</accession>
<reference evidence="3 4" key="1">
    <citation type="submission" date="2022-08" db="EMBL/GenBank/DDBJ databases">
        <title>Reclassification of Massilia species as members of the genera Telluria, Duganella, Pseudoduganella, Mokoshia gen. nov. and Zemynaea gen. nov. using orthogonal and non-orthogonal genome-based approaches.</title>
        <authorList>
            <person name="Bowman J.P."/>
        </authorList>
    </citation>
    <scope>NUCLEOTIDE SEQUENCE [LARGE SCALE GENOMIC DNA]</scope>
    <source>
        <strain evidence="3 4">JCM 31605</strain>
    </source>
</reference>
<protein>
    <submittedName>
        <fullName evidence="3">Pilus assembly protein</fullName>
    </submittedName>
</protein>
<evidence type="ECO:0000256" key="1">
    <source>
        <dbReference type="SAM" id="Phobius"/>
    </source>
</evidence>
<comment type="caution">
    <text evidence="3">The sequence shown here is derived from an EMBL/GenBank/DDBJ whole genome shotgun (WGS) entry which is preliminary data.</text>
</comment>
<name>A0ABT2DCS4_9BURK</name>
<keyword evidence="4" id="KW-1185">Reference proteome</keyword>
<proteinExistence type="predicted"/>
<dbReference type="InterPro" id="IPR012495">
    <property type="entry name" value="TadE-like_dom"/>
</dbReference>
<gene>
    <name evidence="3" type="ORF">NX774_14455</name>
</gene>
<evidence type="ECO:0000313" key="4">
    <source>
        <dbReference type="Proteomes" id="UP001206126"/>
    </source>
</evidence>
<organism evidence="3 4">
    <name type="scientific">Massilia agilis</name>
    <dbReference type="NCBI Taxonomy" id="1811226"/>
    <lineage>
        <taxon>Bacteria</taxon>
        <taxon>Pseudomonadati</taxon>
        <taxon>Pseudomonadota</taxon>
        <taxon>Betaproteobacteria</taxon>
        <taxon>Burkholderiales</taxon>
        <taxon>Oxalobacteraceae</taxon>
        <taxon>Telluria group</taxon>
        <taxon>Massilia</taxon>
    </lineage>
</organism>
<sequence>MRPTTRNGKSQQGVAAVEFAMLSVLLVMLLTVPLFFSRVFWHYTTMQKAAHDAAWYLATVPSHDMKNYSKALDAVSIAKFIAESEVAELNPGGEYPVAPTVECRPLPCGIGSPSTVAVRVGTLMYDPIFHVSYAGADGFPVLAISEMNYVGP</sequence>
<keyword evidence="1" id="KW-0472">Membrane</keyword>
<dbReference type="EMBL" id="JANUHB010000003">
    <property type="protein sequence ID" value="MCS0809128.1"/>
    <property type="molecule type" value="Genomic_DNA"/>
</dbReference>
<evidence type="ECO:0000313" key="3">
    <source>
        <dbReference type="EMBL" id="MCS0809128.1"/>
    </source>
</evidence>
<dbReference type="Proteomes" id="UP001206126">
    <property type="component" value="Unassembled WGS sequence"/>
</dbReference>